<feature type="compositionally biased region" description="Basic and acidic residues" evidence="1">
    <location>
        <begin position="7"/>
        <end position="16"/>
    </location>
</feature>
<dbReference type="GO" id="GO:0045893">
    <property type="term" value="P:positive regulation of DNA-templated transcription"/>
    <property type="evidence" value="ECO:0007669"/>
    <property type="project" value="TreeGrafter"/>
</dbReference>
<reference evidence="3" key="1">
    <citation type="submission" date="2022-12" db="EMBL/GenBank/DDBJ databases">
        <authorList>
            <person name="Alioto T."/>
            <person name="Alioto T."/>
            <person name="Gomez Garrido J."/>
        </authorList>
    </citation>
    <scope>NUCLEOTIDE SEQUENCE</scope>
</reference>
<dbReference type="Pfam" id="PF15317">
    <property type="entry name" value="Lbh"/>
    <property type="match status" value="1"/>
</dbReference>
<organism evidence="3 4">
    <name type="scientific">Podarcis lilfordi</name>
    <name type="common">Lilford's wall lizard</name>
    <dbReference type="NCBI Taxonomy" id="74358"/>
    <lineage>
        <taxon>Eukaryota</taxon>
        <taxon>Metazoa</taxon>
        <taxon>Chordata</taxon>
        <taxon>Craniata</taxon>
        <taxon>Vertebrata</taxon>
        <taxon>Euteleostomi</taxon>
        <taxon>Lepidosauria</taxon>
        <taxon>Squamata</taxon>
        <taxon>Bifurcata</taxon>
        <taxon>Unidentata</taxon>
        <taxon>Episquamata</taxon>
        <taxon>Laterata</taxon>
        <taxon>Lacertibaenia</taxon>
        <taxon>Lacertidae</taxon>
        <taxon>Podarcis</taxon>
    </lineage>
</organism>
<evidence type="ECO:0000256" key="1">
    <source>
        <dbReference type="SAM" id="MobiDB-lite"/>
    </source>
</evidence>
<proteinExistence type="predicted"/>
<sequence>MDASFSDAHESERAWGSEHPLCPTNSTRQGRGYFHFCRKKVSPGNWKRIHPRSHRIDFQEKLFLSPPQGLGADPFRGSPSESCGDLPGETYEEMSRDPLELPCEEMCVRAAPCGGQCPESPCEELCESVFKGPASRRLYEEERYVETWSGKARLPSIVVEPIEVGDVESGELRWPPDFTLLEEAEEDELFADGEEDLGAGLSSFDSDVEEVLL</sequence>
<dbReference type="Proteomes" id="UP001178461">
    <property type="component" value="Chromosome 16"/>
</dbReference>
<dbReference type="PANTHER" id="PTHR14987:SF2">
    <property type="entry name" value="PROTEIN LBH"/>
    <property type="match status" value="1"/>
</dbReference>
<dbReference type="PANTHER" id="PTHR14987">
    <property type="entry name" value="PROTEIN LBH-RELATED"/>
    <property type="match status" value="1"/>
</dbReference>
<name>A0AA35LLI6_9SAUR</name>
<feature type="domain" description="LBH" evidence="2">
    <location>
        <begin position="116"/>
        <end position="188"/>
    </location>
</feature>
<evidence type="ECO:0000259" key="2">
    <source>
        <dbReference type="Pfam" id="PF15317"/>
    </source>
</evidence>
<dbReference type="InterPro" id="IPR042945">
    <property type="entry name" value="LBH_dom_prot"/>
</dbReference>
<dbReference type="InterPro" id="IPR038990">
    <property type="entry name" value="LBH_dom"/>
</dbReference>
<evidence type="ECO:0000313" key="4">
    <source>
        <dbReference type="Proteomes" id="UP001178461"/>
    </source>
</evidence>
<evidence type="ECO:0000313" key="3">
    <source>
        <dbReference type="EMBL" id="CAI5798196.1"/>
    </source>
</evidence>
<gene>
    <name evidence="3" type="ORF">PODLI_1B026304</name>
</gene>
<protein>
    <recommendedName>
        <fullName evidence="2">LBH domain-containing protein</fullName>
    </recommendedName>
</protein>
<dbReference type="EMBL" id="OX395143">
    <property type="protein sequence ID" value="CAI5798196.1"/>
    <property type="molecule type" value="Genomic_DNA"/>
</dbReference>
<keyword evidence="4" id="KW-1185">Reference proteome</keyword>
<accession>A0AA35LLI6</accession>
<dbReference type="GO" id="GO:0005634">
    <property type="term" value="C:nucleus"/>
    <property type="evidence" value="ECO:0007669"/>
    <property type="project" value="TreeGrafter"/>
</dbReference>
<feature type="region of interest" description="Disordered" evidence="1">
    <location>
        <begin position="1"/>
        <end position="23"/>
    </location>
</feature>
<dbReference type="AlphaFoldDB" id="A0AA35LLI6"/>